<keyword evidence="1" id="KW-0812">Transmembrane</keyword>
<feature type="transmembrane region" description="Helical" evidence="1">
    <location>
        <begin position="335"/>
        <end position="353"/>
    </location>
</feature>
<dbReference type="InterPro" id="IPR029787">
    <property type="entry name" value="Nucleotide_cyclase"/>
</dbReference>
<protein>
    <recommendedName>
        <fullName evidence="2">GGDEF domain-containing protein</fullName>
    </recommendedName>
</protein>
<gene>
    <name evidence="3" type="ORF">CPT75_08315</name>
</gene>
<dbReference type="RefSeq" id="WP_110072717.1">
    <property type="nucleotide sequence ID" value="NZ_CM009896.1"/>
</dbReference>
<dbReference type="PANTHER" id="PTHR44757">
    <property type="entry name" value="DIGUANYLATE CYCLASE DGCP"/>
    <property type="match status" value="1"/>
</dbReference>
<feature type="transmembrane region" description="Helical" evidence="1">
    <location>
        <begin position="207"/>
        <end position="229"/>
    </location>
</feature>
<feature type="transmembrane region" description="Helical" evidence="1">
    <location>
        <begin position="241"/>
        <end position="259"/>
    </location>
</feature>
<accession>A0A317G0W5</accession>
<sequence>MKRRIFFISISIITFMLVIISISYILPFKAEGQIQELKGPWSVDTAKVHIDNASIEEVSSILKSLHTRDVVTMSCEVPNIESCILPTVLLKSQYSGVEVLGDRGRLYSKWVDRFEEHKYIGVGYHFINIPSQLEGGRLKIKLFISEEGAYSVFEEPLIGSYHDIQQNYIRARLFSMACSFFLLVFGICFVFITLLFCSAVPNILSQLFSSILFLDLGIWLTCYLGIAQLIVDPTYLTTMEYVALFLMVPLCSIIFGTIGNHFRNIYYTVAVSVLDAISVLFIIFHFVGVVHMNMTLTAYYIISFIAFIIIVKIIIDDSRKHEMPKSVMSQELGLLIFGISIMVHMMFRIHYVTQIFKRSFVVDNMLTMGIMMYIYIYLLNYFLYITEMYAQRQENESLSRLAYADGLTNVPNRSMWTKRMKELSTTESDYCIISLDLNGLKDVNDRLGHAFGDSYIREFARVMEESFPMDTFMARIGGDEFVVVLENTDIKDTEGYIYNLTEKLNALNVQNGAYRRSVAAGYAYRSEHEKMVKAIGDTNIVVDPNDVYLLADERMYDVKRNMHNSKRIGERWESGNESFLT</sequence>
<feature type="transmembrane region" description="Helical" evidence="1">
    <location>
        <begin position="180"/>
        <end position="201"/>
    </location>
</feature>
<dbReference type="InterPro" id="IPR000160">
    <property type="entry name" value="GGDEF_dom"/>
</dbReference>
<dbReference type="Gene3D" id="3.30.70.270">
    <property type="match status" value="1"/>
</dbReference>
<dbReference type="CDD" id="cd01949">
    <property type="entry name" value="GGDEF"/>
    <property type="match status" value="1"/>
</dbReference>
<dbReference type="Pfam" id="PF00990">
    <property type="entry name" value="GGDEF"/>
    <property type="match status" value="1"/>
</dbReference>
<proteinExistence type="predicted"/>
<feature type="transmembrane region" description="Helical" evidence="1">
    <location>
        <begin position="365"/>
        <end position="384"/>
    </location>
</feature>
<reference evidence="3 4" key="1">
    <citation type="submission" date="2017-09" db="EMBL/GenBank/DDBJ databases">
        <title>High-quality draft genome sequence of Butyrivibrio fibrisolvens INBov1, isolated from cow rumen.</title>
        <authorList>
            <person name="Rodriguez Hernaez J."/>
            <person name="Rivarola M."/>
            <person name="Paniego N."/>
            <person name="Cravero S."/>
            <person name="Ceron Cucchi M."/>
            <person name="Martinez M.C."/>
        </authorList>
    </citation>
    <scope>NUCLEOTIDE SEQUENCE [LARGE SCALE GENOMIC DNA]</scope>
    <source>
        <strain evidence="3 4">INBov1</strain>
    </source>
</reference>
<dbReference type="InterPro" id="IPR052155">
    <property type="entry name" value="Biofilm_reg_signaling"/>
</dbReference>
<dbReference type="SUPFAM" id="SSF55073">
    <property type="entry name" value="Nucleotide cyclase"/>
    <property type="match status" value="1"/>
</dbReference>
<feature type="domain" description="GGDEF" evidence="2">
    <location>
        <begin position="428"/>
        <end position="571"/>
    </location>
</feature>
<feature type="transmembrane region" description="Helical" evidence="1">
    <location>
        <begin position="297"/>
        <end position="315"/>
    </location>
</feature>
<name>A0A317G0W5_BUTFI</name>
<feature type="transmembrane region" description="Helical" evidence="1">
    <location>
        <begin position="265"/>
        <end position="290"/>
    </location>
</feature>
<dbReference type="SMART" id="SM00267">
    <property type="entry name" value="GGDEF"/>
    <property type="match status" value="1"/>
</dbReference>
<feature type="transmembrane region" description="Helical" evidence="1">
    <location>
        <begin position="6"/>
        <end position="26"/>
    </location>
</feature>
<keyword evidence="1" id="KW-0472">Membrane</keyword>
<keyword evidence="1" id="KW-1133">Transmembrane helix</keyword>
<dbReference type="NCBIfam" id="TIGR00254">
    <property type="entry name" value="GGDEF"/>
    <property type="match status" value="1"/>
</dbReference>
<evidence type="ECO:0000256" key="1">
    <source>
        <dbReference type="SAM" id="Phobius"/>
    </source>
</evidence>
<dbReference type="InterPro" id="IPR043128">
    <property type="entry name" value="Rev_trsase/Diguanyl_cyclase"/>
</dbReference>
<dbReference type="PROSITE" id="PS50887">
    <property type="entry name" value="GGDEF"/>
    <property type="match status" value="1"/>
</dbReference>
<evidence type="ECO:0000313" key="4">
    <source>
        <dbReference type="Proteomes" id="UP000245488"/>
    </source>
</evidence>
<comment type="caution">
    <text evidence="3">The sequence shown here is derived from an EMBL/GenBank/DDBJ whole genome shotgun (WGS) entry which is preliminary data.</text>
</comment>
<evidence type="ECO:0000313" key="3">
    <source>
        <dbReference type="EMBL" id="PWT27107.1"/>
    </source>
</evidence>
<dbReference type="Proteomes" id="UP000245488">
    <property type="component" value="Chromosome"/>
</dbReference>
<evidence type="ECO:0000259" key="2">
    <source>
        <dbReference type="PROSITE" id="PS50887"/>
    </source>
</evidence>
<dbReference type="PANTHER" id="PTHR44757:SF2">
    <property type="entry name" value="BIOFILM ARCHITECTURE MAINTENANCE PROTEIN MBAA"/>
    <property type="match status" value="1"/>
</dbReference>
<organism evidence="3 4">
    <name type="scientific">Butyrivibrio fibrisolvens</name>
    <dbReference type="NCBI Taxonomy" id="831"/>
    <lineage>
        <taxon>Bacteria</taxon>
        <taxon>Bacillati</taxon>
        <taxon>Bacillota</taxon>
        <taxon>Clostridia</taxon>
        <taxon>Lachnospirales</taxon>
        <taxon>Lachnospiraceae</taxon>
        <taxon>Butyrivibrio</taxon>
    </lineage>
</organism>
<keyword evidence="4" id="KW-1185">Reference proteome</keyword>
<dbReference type="AlphaFoldDB" id="A0A317G0W5"/>
<dbReference type="EMBL" id="NXNG01000001">
    <property type="protein sequence ID" value="PWT27107.1"/>
    <property type="molecule type" value="Genomic_DNA"/>
</dbReference>